<dbReference type="Proteomes" id="UP000570678">
    <property type="component" value="Unassembled WGS sequence"/>
</dbReference>
<name>A0A846YII9_9NOCA</name>
<proteinExistence type="predicted"/>
<accession>A0A846YII9</accession>
<reference evidence="2 3" key="1">
    <citation type="submission" date="2020-04" db="EMBL/GenBank/DDBJ databases">
        <title>MicrobeNet Type strains.</title>
        <authorList>
            <person name="Nicholson A.C."/>
        </authorList>
    </citation>
    <scope>NUCLEOTIDE SEQUENCE [LARGE SCALE GENOMIC DNA]</scope>
    <source>
        <strain evidence="2 3">JCM 3332</strain>
    </source>
</reference>
<feature type="transmembrane region" description="Helical" evidence="1">
    <location>
        <begin position="116"/>
        <end position="140"/>
    </location>
</feature>
<sequence length="207" mass="22581">MRKVDTTIALRRERGKIVLREFEWSTADAIGAPARFALELAQPLPDRCARHGRPAVRHIDTEMRMHTGFNGSPVETSWWSSFLESWLTHDPSWGPSTVGEVSGRRPMCARCMRQRAILHGIAYCLGLAGPLAPVVLFLAAQAGVLQSVSMPLILAFFPGWLPGGLAVALTLYARGNSPVRARPLTSASAMTIRAHPAFAEALAARCR</sequence>
<dbReference type="EMBL" id="JAAXOT010000007">
    <property type="protein sequence ID" value="NKY57641.1"/>
    <property type="molecule type" value="Genomic_DNA"/>
</dbReference>
<evidence type="ECO:0000256" key="1">
    <source>
        <dbReference type="SAM" id="Phobius"/>
    </source>
</evidence>
<keyword evidence="3" id="KW-1185">Reference proteome</keyword>
<protein>
    <submittedName>
        <fullName evidence="2">Uncharacterized protein</fullName>
    </submittedName>
</protein>
<comment type="caution">
    <text evidence="2">The sequence shown here is derived from an EMBL/GenBank/DDBJ whole genome shotgun (WGS) entry which is preliminary data.</text>
</comment>
<gene>
    <name evidence="2" type="ORF">HGA15_16085</name>
</gene>
<feature type="transmembrane region" description="Helical" evidence="1">
    <location>
        <begin position="152"/>
        <end position="173"/>
    </location>
</feature>
<keyword evidence="1" id="KW-1133">Transmembrane helix</keyword>
<dbReference type="RefSeq" id="WP_062975584.1">
    <property type="nucleotide sequence ID" value="NZ_JAAXOT010000007.1"/>
</dbReference>
<keyword evidence="1" id="KW-0812">Transmembrane</keyword>
<keyword evidence="1" id="KW-0472">Membrane</keyword>
<organism evidence="2 3">
    <name type="scientific">Nocardia flavorosea</name>
    <dbReference type="NCBI Taxonomy" id="53429"/>
    <lineage>
        <taxon>Bacteria</taxon>
        <taxon>Bacillati</taxon>
        <taxon>Actinomycetota</taxon>
        <taxon>Actinomycetes</taxon>
        <taxon>Mycobacteriales</taxon>
        <taxon>Nocardiaceae</taxon>
        <taxon>Nocardia</taxon>
    </lineage>
</organism>
<evidence type="ECO:0000313" key="3">
    <source>
        <dbReference type="Proteomes" id="UP000570678"/>
    </source>
</evidence>
<evidence type="ECO:0000313" key="2">
    <source>
        <dbReference type="EMBL" id="NKY57641.1"/>
    </source>
</evidence>
<dbReference type="AlphaFoldDB" id="A0A846YII9"/>